<evidence type="ECO:0000256" key="6">
    <source>
        <dbReference type="ARBA" id="ARBA00022927"/>
    </source>
</evidence>
<dbReference type="EMBL" id="HBHX01070598">
    <property type="protein sequence ID" value="CAE0151544.1"/>
    <property type="molecule type" value="Transcribed_RNA"/>
</dbReference>
<feature type="region of interest" description="Disordered" evidence="10">
    <location>
        <begin position="784"/>
        <end position="811"/>
    </location>
</feature>
<dbReference type="InterPro" id="IPR021133">
    <property type="entry name" value="HEAT_type_2"/>
</dbReference>
<evidence type="ECO:0000256" key="10">
    <source>
        <dbReference type="SAM" id="MobiDB-lite"/>
    </source>
</evidence>
<protein>
    <recommendedName>
        <fullName evidence="11">TOG domain-containing protein</fullName>
    </recommendedName>
</protein>
<dbReference type="InterPro" id="IPR016024">
    <property type="entry name" value="ARM-type_fold"/>
</dbReference>
<dbReference type="PANTHER" id="PTHR10527">
    <property type="entry name" value="IMPORTIN BETA"/>
    <property type="match status" value="1"/>
</dbReference>
<evidence type="ECO:0000256" key="4">
    <source>
        <dbReference type="ARBA" id="ARBA00022490"/>
    </source>
</evidence>
<dbReference type="GO" id="GO:0005737">
    <property type="term" value="C:cytoplasm"/>
    <property type="evidence" value="ECO:0007669"/>
    <property type="project" value="UniProtKB-SubCell"/>
</dbReference>
<dbReference type="Pfam" id="PF13513">
    <property type="entry name" value="HEAT_EZ"/>
    <property type="match status" value="1"/>
</dbReference>
<keyword evidence="8" id="KW-0539">Nucleus</keyword>
<evidence type="ECO:0000256" key="2">
    <source>
        <dbReference type="ARBA" id="ARBA00004496"/>
    </source>
</evidence>
<dbReference type="GO" id="GO:0005634">
    <property type="term" value="C:nucleus"/>
    <property type="evidence" value="ECO:0007669"/>
    <property type="project" value="UniProtKB-SubCell"/>
</dbReference>
<dbReference type="Pfam" id="PF25574">
    <property type="entry name" value="TPR_IMB1"/>
    <property type="match status" value="1"/>
</dbReference>
<dbReference type="InterPro" id="IPR057672">
    <property type="entry name" value="TPR_IPO4/5"/>
</dbReference>
<feature type="repeat" description="HEAT" evidence="9">
    <location>
        <begin position="885"/>
        <end position="922"/>
    </location>
</feature>
<dbReference type="Pfam" id="PF25780">
    <property type="entry name" value="TPR_IPO5"/>
    <property type="match status" value="1"/>
</dbReference>
<keyword evidence="5" id="KW-0677">Repeat</keyword>
<organism evidence="12">
    <name type="scientific">Haptolina ericina</name>
    <dbReference type="NCBI Taxonomy" id="156174"/>
    <lineage>
        <taxon>Eukaryota</taxon>
        <taxon>Haptista</taxon>
        <taxon>Haptophyta</taxon>
        <taxon>Prymnesiophyceae</taxon>
        <taxon>Prymnesiales</taxon>
        <taxon>Prymnesiaceae</taxon>
        <taxon>Haptolina</taxon>
    </lineage>
</organism>
<dbReference type="SUPFAM" id="SSF48371">
    <property type="entry name" value="ARM repeat"/>
    <property type="match status" value="2"/>
</dbReference>
<dbReference type="InterPro" id="IPR041653">
    <property type="entry name" value="Importin_rep_4"/>
</dbReference>
<dbReference type="InterPro" id="IPR040122">
    <property type="entry name" value="Importin_beta"/>
</dbReference>
<evidence type="ECO:0000256" key="3">
    <source>
        <dbReference type="ARBA" id="ARBA00022448"/>
    </source>
</evidence>
<feature type="repeat" description="HEAT" evidence="9">
    <location>
        <begin position="369"/>
        <end position="407"/>
    </location>
</feature>
<keyword evidence="6" id="KW-0653">Protein transport</keyword>
<dbReference type="AlphaFoldDB" id="A0A7S3C1U5"/>
<dbReference type="Pfam" id="PF18829">
    <property type="entry name" value="Importin_rep_6"/>
    <property type="match status" value="1"/>
</dbReference>
<name>A0A7S3C1U5_9EUKA</name>
<sequence>MAMLRADQDQQVRQLCAVLIRKHVMSTIQRDANGQQTSITVLQTLEPEIRQELKTGLLQCIEAEPERIIRKKVCDAVGQLGITLLNEDQGAWPELLPFMLGATRSGNVNMHESALVIFNALSDFIAEKMKPHHGMLLDVFRASLMQDQHLTIRIAALKALASFLVAVSEASARAPFQELVPLMLSAIGDSLSANAEAECRDALEVFVEIAESQPKFLKKHIQACVGGMLQIAENGNLEEATRQLALEFVLTTAENNPAIKKLDGFCKQGVKVALGMMLEIECDTPEELAEWENEEEDEEDTEITNYDVGEEALDRLSIAMGGKTMVPVLFEHITEFFKGNWKQRHAALMAISQSGEGCEKQMAKNLDQIVKMIVQHFGDQHPRVRWAAINAVGQMSTDFGPELQEQLHETVVVALVVAMDDPCKRVQAHAAAAVINFCEHCDRETLQPYLEGLLGKLLFLLGRDVRRVQEQAVTAVASVADVAETDFAPYYPQFMPGLKAILSNAQGKEMRMLRGKAMECISLIGMAVGKDIFGQDAKDVMDILIRTQGEQLEPDDPQVSFMLQACARICKTLGEHFQPYLPFVIPPLLKSAQIDPELHVTDADDVDGEQEEEEGMESVTVAIRGQGNKRISIRTSALEEKATACSMLQSYAADLKEGFFPYVQEVAQVLVPLIKFQCMDEVRTASMATMPELLQSATLAMQSGAAPQGEQLIVQLKDFMLNPILEQFKGEPDTETLDMLVGTFSEVIEKLGESGRPSCAFTPLQQTEIAKSVLLLLKESFERKNDKKDDDDDDDGADEEDDGLGADEEREEGLVQNLVQCLGSMLKVYRSPFLPILDQEGLIRVFTAMLQSPTAADRAAALCLFDDVIEHCSADGGNSALIPSLQPQILQLSRDPDASVRQAAVYGVGVMAEHLSPEVFDNASVQGAAEIMNQVCTTIDAFHEDNVAATENAVSAMGKLCKRGDDIAAALLPRWLSFLPLRNDKQEAKLVHKMLVDLVSASNTHLIGASMERLPDIICIFGKILNTDLIEPDVNGQIAALLKQVHAGLPHVLQALPGHPKFAELDAEARTNLERAISS</sequence>
<reference evidence="12" key="1">
    <citation type="submission" date="2021-01" db="EMBL/GenBank/DDBJ databases">
        <authorList>
            <person name="Corre E."/>
            <person name="Pelletier E."/>
            <person name="Niang G."/>
            <person name="Scheremetjew M."/>
            <person name="Finn R."/>
            <person name="Kale V."/>
            <person name="Holt S."/>
            <person name="Cochrane G."/>
            <person name="Meng A."/>
            <person name="Brown T."/>
            <person name="Cohen L."/>
        </authorList>
    </citation>
    <scope>NUCLEOTIDE SEQUENCE</scope>
    <source>
        <strain evidence="12">CCMP281</strain>
    </source>
</reference>
<evidence type="ECO:0000256" key="8">
    <source>
        <dbReference type="ARBA" id="ARBA00023242"/>
    </source>
</evidence>
<gene>
    <name evidence="12" type="ORF">HERI1096_LOCUS39000</name>
</gene>
<evidence type="ECO:0000256" key="7">
    <source>
        <dbReference type="ARBA" id="ARBA00022990"/>
    </source>
</evidence>
<dbReference type="Pfam" id="PF18808">
    <property type="entry name" value="Importin_rep_4"/>
    <property type="match status" value="1"/>
</dbReference>
<dbReference type="GO" id="GO:0006606">
    <property type="term" value="P:protein import into nucleus"/>
    <property type="evidence" value="ECO:0007669"/>
    <property type="project" value="InterPro"/>
</dbReference>
<dbReference type="InterPro" id="IPR000357">
    <property type="entry name" value="HEAT"/>
</dbReference>
<evidence type="ECO:0000313" key="12">
    <source>
        <dbReference type="EMBL" id="CAE0151544.1"/>
    </source>
</evidence>
<keyword evidence="4" id="KW-0963">Cytoplasm</keyword>
<dbReference type="InterPro" id="IPR058584">
    <property type="entry name" value="IMB1_TNPO1-like_TPR"/>
</dbReference>
<keyword evidence="7" id="KW-0007">Acetylation</keyword>
<keyword evidence="3" id="KW-0813">Transport</keyword>
<feature type="domain" description="TOG" evidence="11">
    <location>
        <begin position="319"/>
        <end position="558"/>
    </location>
</feature>
<evidence type="ECO:0000256" key="1">
    <source>
        <dbReference type="ARBA" id="ARBA00004123"/>
    </source>
</evidence>
<evidence type="ECO:0000259" key="11">
    <source>
        <dbReference type="SMART" id="SM01349"/>
    </source>
</evidence>
<dbReference type="InterPro" id="IPR011989">
    <property type="entry name" value="ARM-like"/>
</dbReference>
<feature type="compositionally biased region" description="Acidic residues" evidence="10">
    <location>
        <begin position="789"/>
        <end position="811"/>
    </location>
</feature>
<evidence type="ECO:0000256" key="9">
    <source>
        <dbReference type="PROSITE-ProRule" id="PRU00103"/>
    </source>
</evidence>
<comment type="subcellular location">
    <subcellularLocation>
        <location evidence="2">Cytoplasm</location>
    </subcellularLocation>
    <subcellularLocation>
        <location evidence="1">Nucleus</location>
    </subcellularLocation>
</comment>
<dbReference type="InterPro" id="IPR041389">
    <property type="entry name" value="Importin_rep_6"/>
</dbReference>
<dbReference type="Pfam" id="PF02985">
    <property type="entry name" value="HEAT"/>
    <property type="match status" value="1"/>
</dbReference>
<proteinExistence type="predicted"/>
<accession>A0A7S3C1U5</accession>
<dbReference type="InterPro" id="IPR034085">
    <property type="entry name" value="TOG"/>
</dbReference>
<evidence type="ECO:0000256" key="5">
    <source>
        <dbReference type="ARBA" id="ARBA00022737"/>
    </source>
</evidence>
<dbReference type="PROSITE" id="PS50077">
    <property type="entry name" value="HEAT_REPEAT"/>
    <property type="match status" value="2"/>
</dbReference>
<dbReference type="SMART" id="SM01349">
    <property type="entry name" value="TOG"/>
    <property type="match status" value="1"/>
</dbReference>
<dbReference type="Gene3D" id="1.25.10.10">
    <property type="entry name" value="Leucine-rich Repeat Variant"/>
    <property type="match status" value="1"/>
</dbReference>